<gene>
    <name evidence="2" type="ORF">JK358_12140</name>
</gene>
<keyword evidence="1" id="KW-1133">Transmembrane helix</keyword>
<keyword evidence="1" id="KW-0472">Membrane</keyword>
<keyword evidence="1" id="KW-0812">Transmembrane</keyword>
<dbReference type="Proteomes" id="UP000602198">
    <property type="component" value="Unassembled WGS sequence"/>
</dbReference>
<feature type="transmembrane region" description="Helical" evidence="1">
    <location>
        <begin position="69"/>
        <end position="88"/>
    </location>
</feature>
<accession>A0ABS1M3A6</accession>
<name>A0ABS1M3A6_9NOCA</name>
<keyword evidence="3" id="KW-1185">Reference proteome</keyword>
<sequence>MSAFFYAVPVIIYFLVGAGVVYVTLRRTADEPAATRRAEIWRAYGVLLVPVLVGPILIGGITGRDLPQFLLAEFVLAAAVLVAAAVTVRKAVPHRDR</sequence>
<dbReference type="RefSeq" id="WP_201946855.1">
    <property type="nucleotide sequence ID" value="NZ_JAERRJ010000004.1"/>
</dbReference>
<feature type="transmembrane region" description="Helical" evidence="1">
    <location>
        <begin position="45"/>
        <end position="63"/>
    </location>
</feature>
<comment type="caution">
    <text evidence="2">The sequence shown here is derived from an EMBL/GenBank/DDBJ whole genome shotgun (WGS) entry which is preliminary data.</text>
</comment>
<dbReference type="EMBL" id="JAERRJ010000004">
    <property type="protein sequence ID" value="MBL1075142.1"/>
    <property type="molecule type" value="Genomic_DNA"/>
</dbReference>
<feature type="transmembrane region" description="Helical" evidence="1">
    <location>
        <begin position="6"/>
        <end position="25"/>
    </location>
</feature>
<evidence type="ECO:0000256" key="1">
    <source>
        <dbReference type="SAM" id="Phobius"/>
    </source>
</evidence>
<evidence type="ECO:0000313" key="3">
    <source>
        <dbReference type="Proteomes" id="UP000602198"/>
    </source>
</evidence>
<reference evidence="2 3" key="1">
    <citation type="submission" date="2021-01" db="EMBL/GenBank/DDBJ databases">
        <title>WGS of actinomycetes isolated from Thailand.</title>
        <authorList>
            <person name="Thawai C."/>
        </authorList>
    </citation>
    <scope>NUCLEOTIDE SEQUENCE [LARGE SCALE GENOMIC DNA]</scope>
    <source>
        <strain evidence="2 3">LPG 2</strain>
    </source>
</reference>
<evidence type="ECO:0000313" key="2">
    <source>
        <dbReference type="EMBL" id="MBL1075142.1"/>
    </source>
</evidence>
<proteinExistence type="predicted"/>
<organism evidence="2 3">
    <name type="scientific">Nocardia acididurans</name>
    <dbReference type="NCBI Taxonomy" id="2802282"/>
    <lineage>
        <taxon>Bacteria</taxon>
        <taxon>Bacillati</taxon>
        <taxon>Actinomycetota</taxon>
        <taxon>Actinomycetes</taxon>
        <taxon>Mycobacteriales</taxon>
        <taxon>Nocardiaceae</taxon>
        <taxon>Nocardia</taxon>
    </lineage>
</organism>
<protein>
    <submittedName>
        <fullName evidence="2">Uncharacterized protein</fullName>
    </submittedName>
</protein>